<dbReference type="PANTHER" id="PTHR31527:SF0">
    <property type="entry name" value="RE64534P"/>
    <property type="match status" value="1"/>
</dbReference>
<dbReference type="InterPro" id="IPR018959">
    <property type="entry name" value="DUF1989"/>
</dbReference>
<dbReference type="RefSeq" id="WP_116419611.1">
    <property type="nucleotide sequence ID" value="NZ_NBXC01000028.1"/>
</dbReference>
<dbReference type="AlphaFoldDB" id="A0A3E0WE80"/>
<dbReference type="PANTHER" id="PTHR31527">
    <property type="entry name" value="RE64534P"/>
    <property type="match status" value="1"/>
</dbReference>
<name>A0A3E0WE80_9MICO</name>
<proteinExistence type="predicted"/>
<evidence type="ECO:0000313" key="3">
    <source>
        <dbReference type="Proteomes" id="UP000257080"/>
    </source>
</evidence>
<evidence type="ECO:0000313" key="2">
    <source>
        <dbReference type="EMBL" id="RFA28325.1"/>
    </source>
</evidence>
<dbReference type="Pfam" id="PF09347">
    <property type="entry name" value="DUF1989"/>
    <property type="match status" value="1"/>
</dbReference>
<accession>A0A3E0WE80</accession>
<sequence>MASVTSTVTEQVTLHLNQQQQQLLARSVAAGEAVSLAALVARAVAETATNSLSSLRVPTVSAKPLRWRDAIEPADRSERELLEEFVLQPATGKAVEVKAGEILRIEQLDGAQCVDFNCFNLHDYREFFHTGRTRTLHGINPGPGDFLWSSPPRERAMMYLLEDTVHCNDVVFPRCSANLYESAYGYETHTNCADIQAEAQREYGLTPDDVHDSFNFFMSTAIPNGLPVIDRQSSVAGDFVELLAVIDVLAVPNVCGADIMKTSNFSIKPVKIQRFRASDIELDRVPELTTYDTQRTVAQFRQPIIRTERELTRDADYVPRFANAPIVYEEVEVEIDTETSARVDELWRRDLYTERGDALRDIVFAWWAATHTP</sequence>
<feature type="domain" description="DUF1989" evidence="1">
    <location>
        <begin position="87"/>
        <end position="249"/>
    </location>
</feature>
<organism evidence="2 3">
    <name type="scientific">Subtercola boreus</name>
    <dbReference type="NCBI Taxonomy" id="120213"/>
    <lineage>
        <taxon>Bacteria</taxon>
        <taxon>Bacillati</taxon>
        <taxon>Actinomycetota</taxon>
        <taxon>Actinomycetes</taxon>
        <taxon>Micrococcales</taxon>
        <taxon>Microbacteriaceae</taxon>
        <taxon>Subtercola</taxon>
    </lineage>
</organism>
<reference evidence="2 3" key="1">
    <citation type="submission" date="2017-04" db="EMBL/GenBank/DDBJ databases">
        <title>Comparative genome analysis of Subtercola boreus.</title>
        <authorList>
            <person name="Cho Y.-J."/>
            <person name="Cho A."/>
            <person name="Kim O.-S."/>
            <person name="Lee J.-I."/>
        </authorList>
    </citation>
    <scope>NUCLEOTIDE SEQUENCE [LARGE SCALE GENOMIC DNA]</scope>
    <source>
        <strain evidence="2 3">P28004</strain>
    </source>
</reference>
<evidence type="ECO:0000259" key="1">
    <source>
        <dbReference type="Pfam" id="PF09347"/>
    </source>
</evidence>
<dbReference type="Proteomes" id="UP000257080">
    <property type="component" value="Unassembled WGS sequence"/>
</dbReference>
<dbReference type="EMBL" id="NBXE01000016">
    <property type="protein sequence ID" value="RFA28325.1"/>
    <property type="molecule type" value="Genomic_DNA"/>
</dbReference>
<gene>
    <name evidence="2" type="ORF">B7R25_04720</name>
</gene>
<dbReference type="OrthoDB" id="9792415at2"/>
<protein>
    <recommendedName>
        <fullName evidence="1">DUF1989 domain-containing protein</fullName>
    </recommendedName>
</protein>
<comment type="caution">
    <text evidence="2">The sequence shown here is derived from an EMBL/GenBank/DDBJ whole genome shotgun (WGS) entry which is preliminary data.</text>
</comment>